<feature type="region of interest" description="Disordered" evidence="1">
    <location>
        <begin position="459"/>
        <end position="493"/>
    </location>
</feature>
<feature type="signal peptide" evidence="2">
    <location>
        <begin position="1"/>
        <end position="29"/>
    </location>
</feature>
<accession>A0A7W5PCK9</accession>
<evidence type="ECO:0000256" key="1">
    <source>
        <dbReference type="SAM" id="MobiDB-lite"/>
    </source>
</evidence>
<organism evidence="3 4">
    <name type="scientific">Halomonas campaniensis</name>
    <dbReference type="NCBI Taxonomy" id="213554"/>
    <lineage>
        <taxon>Bacteria</taxon>
        <taxon>Pseudomonadati</taxon>
        <taxon>Pseudomonadota</taxon>
        <taxon>Gammaproteobacteria</taxon>
        <taxon>Oceanospirillales</taxon>
        <taxon>Halomonadaceae</taxon>
        <taxon>Halomonas</taxon>
    </lineage>
</organism>
<gene>
    <name evidence="3" type="ORF">BDK63_003608</name>
</gene>
<feature type="compositionally biased region" description="Basic and acidic residues" evidence="1">
    <location>
        <begin position="473"/>
        <end position="487"/>
    </location>
</feature>
<dbReference type="Proteomes" id="UP000553442">
    <property type="component" value="Unassembled WGS sequence"/>
</dbReference>
<evidence type="ECO:0000313" key="4">
    <source>
        <dbReference type="Proteomes" id="UP000553442"/>
    </source>
</evidence>
<protein>
    <recommendedName>
        <fullName evidence="5">Integrating conjugative element protein</fullName>
    </recommendedName>
</protein>
<keyword evidence="2" id="KW-0732">Signal</keyword>
<evidence type="ECO:0000256" key="2">
    <source>
        <dbReference type="SAM" id="SignalP"/>
    </source>
</evidence>
<name>A0A7W5PCK9_9GAMM</name>
<evidence type="ECO:0008006" key="5">
    <source>
        <dbReference type="Google" id="ProtNLM"/>
    </source>
</evidence>
<dbReference type="RefSeq" id="WP_246386313.1">
    <property type="nucleotide sequence ID" value="NZ_JACHZF010000049.1"/>
</dbReference>
<comment type="caution">
    <text evidence="3">The sequence shown here is derived from an EMBL/GenBank/DDBJ whole genome shotgun (WGS) entry which is preliminary data.</text>
</comment>
<evidence type="ECO:0000313" key="3">
    <source>
        <dbReference type="EMBL" id="MBB3332707.1"/>
    </source>
</evidence>
<proteinExistence type="predicted"/>
<dbReference type="NCBIfam" id="TIGR03755">
    <property type="entry name" value="conj_TIGR03755"/>
    <property type="match status" value="1"/>
</dbReference>
<dbReference type="EMBL" id="JACHZF010000049">
    <property type="protein sequence ID" value="MBB3332707.1"/>
    <property type="molecule type" value="Genomic_DNA"/>
</dbReference>
<dbReference type="InterPro" id="IPR021204">
    <property type="entry name" value="Integr_conj_element_PFL4711"/>
</dbReference>
<dbReference type="AlphaFoldDB" id="A0A7W5PCK9"/>
<reference evidence="3 4" key="1">
    <citation type="submission" date="2020-08" db="EMBL/GenBank/DDBJ databases">
        <title>Genomic Encyclopedia of Archaeal and Bacterial Type Strains, Phase II (KMG-II): from individual species to whole genera.</title>
        <authorList>
            <person name="Goeker M."/>
        </authorList>
    </citation>
    <scope>NUCLEOTIDE SEQUENCE [LARGE SCALE GENOMIC DNA]</scope>
    <source>
        <strain evidence="3 4">5AG</strain>
    </source>
</reference>
<sequence>MNGSRMRRFPLAPLAGALVVGLLSTQASAQSADALYYQIGGASPFSVSAGRGYNPNSRGIGISWNMNASCGNFDIGATVSNQLNGITNGFQNLMGQVVQNAQSAVASLPAMIIQRSNPGLYDLLSNGVLQGRIDFDRASLSCRKMSEQMADMVTGQGWQQMAMAESWQNAAQSNADVVAAQEQVDQSGGNQGVTWVGGQRRGGQHQAPIRVVEDTARAGYNLLHGRADTTSTAAIPGGGGGWGSVATNEGTWIGGGGVAGASGGSGSGGSGAGSGSGTCLGGMCTVWQSPEEAAEWTQTVIGEQSIRTCDGCERSETQAGTGLVRELEREQQAIYGKLLALVDGSEALTPENLRQVSAGDGLTVSRGVIESLSTDPEASLLIHRLSGEMALARTLTKALWARRLLLAGSSDPGVADNEQGMSALDRKLVALDSDIESLRSEMEIRQALSNSAAGIALERASRRGQGASQGETFRPDAALDGRGRPAGEEEGSD</sequence>
<keyword evidence="4" id="KW-1185">Reference proteome</keyword>
<feature type="chain" id="PRO_5031455913" description="Integrating conjugative element protein" evidence="2">
    <location>
        <begin position="30"/>
        <end position="493"/>
    </location>
</feature>